<evidence type="ECO:0000256" key="1">
    <source>
        <dbReference type="ARBA" id="ARBA00022723"/>
    </source>
</evidence>
<keyword evidence="2 4" id="KW-0863">Zinc-finger</keyword>
<proteinExistence type="predicted"/>
<dbReference type="PROSITE" id="PS00518">
    <property type="entry name" value="ZF_RING_1"/>
    <property type="match status" value="1"/>
</dbReference>
<evidence type="ECO:0000259" key="6">
    <source>
        <dbReference type="PROSITE" id="PS50089"/>
    </source>
</evidence>
<feature type="region of interest" description="Disordered" evidence="5">
    <location>
        <begin position="43"/>
        <end position="68"/>
    </location>
</feature>
<dbReference type="PROSITE" id="PS50089">
    <property type="entry name" value="ZF_RING_2"/>
    <property type="match status" value="1"/>
</dbReference>
<dbReference type="Proteomes" id="UP000023152">
    <property type="component" value="Unassembled WGS sequence"/>
</dbReference>
<sequence>MDITINQIMEDASTRWNCSVSEAKMRLKSSLWDVNMESELAITRTSNSAKQQQQQDMKDEEEEEKDNAWGNLTTSVELALPDNKWIEDGYECPICLLRQCVFRGIQLSCQHIICRSCLSDYLKNSILSSGNPFITCPAFKCNAPIEECVIHVLTDLSTFAKYRQNVKSVEVVS</sequence>
<dbReference type="GO" id="GO:0008270">
    <property type="term" value="F:zinc ion binding"/>
    <property type="evidence" value="ECO:0007669"/>
    <property type="project" value="UniProtKB-KW"/>
</dbReference>
<evidence type="ECO:0000256" key="4">
    <source>
        <dbReference type="PROSITE-ProRule" id="PRU00175"/>
    </source>
</evidence>
<dbReference type="InterPro" id="IPR001841">
    <property type="entry name" value="Znf_RING"/>
</dbReference>
<evidence type="ECO:0000256" key="5">
    <source>
        <dbReference type="SAM" id="MobiDB-lite"/>
    </source>
</evidence>
<comment type="caution">
    <text evidence="7">The sequence shown here is derived from an EMBL/GenBank/DDBJ whole genome shotgun (WGS) entry which is preliminary data.</text>
</comment>
<dbReference type="Gene3D" id="3.30.40.10">
    <property type="entry name" value="Zinc/RING finger domain, C3HC4 (zinc finger)"/>
    <property type="match status" value="1"/>
</dbReference>
<evidence type="ECO:0000313" key="7">
    <source>
        <dbReference type="EMBL" id="ETO23095.1"/>
    </source>
</evidence>
<feature type="domain" description="RING-type" evidence="6">
    <location>
        <begin position="92"/>
        <end position="140"/>
    </location>
</feature>
<evidence type="ECO:0000256" key="3">
    <source>
        <dbReference type="ARBA" id="ARBA00022833"/>
    </source>
</evidence>
<gene>
    <name evidence="7" type="ORF">RFI_14090</name>
</gene>
<keyword evidence="8" id="KW-1185">Reference proteome</keyword>
<dbReference type="SUPFAM" id="SSF57850">
    <property type="entry name" value="RING/U-box"/>
    <property type="match status" value="1"/>
</dbReference>
<dbReference type="EMBL" id="ASPP01010219">
    <property type="protein sequence ID" value="ETO23095.1"/>
    <property type="molecule type" value="Genomic_DNA"/>
</dbReference>
<dbReference type="InterPro" id="IPR013083">
    <property type="entry name" value="Znf_RING/FYVE/PHD"/>
</dbReference>
<organism evidence="7 8">
    <name type="scientific">Reticulomyxa filosa</name>
    <dbReference type="NCBI Taxonomy" id="46433"/>
    <lineage>
        <taxon>Eukaryota</taxon>
        <taxon>Sar</taxon>
        <taxon>Rhizaria</taxon>
        <taxon>Retaria</taxon>
        <taxon>Foraminifera</taxon>
        <taxon>Monothalamids</taxon>
        <taxon>Reticulomyxidae</taxon>
        <taxon>Reticulomyxa</taxon>
    </lineage>
</organism>
<protein>
    <submittedName>
        <fullName evidence="7">IBR domain containing protein</fullName>
    </submittedName>
</protein>
<dbReference type="InterPro" id="IPR017907">
    <property type="entry name" value="Znf_RING_CS"/>
</dbReference>
<name>X6N9X4_RETFI</name>
<evidence type="ECO:0000256" key="2">
    <source>
        <dbReference type="ARBA" id="ARBA00022771"/>
    </source>
</evidence>
<dbReference type="OrthoDB" id="1431934at2759"/>
<dbReference type="AlphaFoldDB" id="X6N9X4"/>
<keyword evidence="1" id="KW-0479">Metal-binding</keyword>
<reference evidence="7 8" key="1">
    <citation type="journal article" date="2013" name="Curr. Biol.">
        <title>The Genome of the Foraminiferan Reticulomyxa filosa.</title>
        <authorList>
            <person name="Glockner G."/>
            <person name="Hulsmann N."/>
            <person name="Schleicher M."/>
            <person name="Noegel A.A."/>
            <person name="Eichinger L."/>
            <person name="Gallinger C."/>
            <person name="Pawlowski J."/>
            <person name="Sierra R."/>
            <person name="Euteneuer U."/>
            <person name="Pillet L."/>
            <person name="Moustafa A."/>
            <person name="Platzer M."/>
            <person name="Groth M."/>
            <person name="Szafranski K."/>
            <person name="Schliwa M."/>
        </authorList>
    </citation>
    <scope>NUCLEOTIDE SEQUENCE [LARGE SCALE GENOMIC DNA]</scope>
</reference>
<accession>X6N9X4</accession>
<evidence type="ECO:0000313" key="8">
    <source>
        <dbReference type="Proteomes" id="UP000023152"/>
    </source>
</evidence>
<keyword evidence="3" id="KW-0862">Zinc</keyword>